<keyword evidence="2" id="KW-1185">Reference proteome</keyword>
<comment type="caution">
    <text evidence="1">The sequence shown here is derived from an EMBL/GenBank/DDBJ whole genome shotgun (WGS) entry which is preliminary data.</text>
</comment>
<dbReference type="AlphaFoldDB" id="A0A7C9RHM7"/>
<sequence length="33" mass="3656">ANYDKARYNVAKNVIQGVTPSMLIDILEDAAYV</sequence>
<evidence type="ECO:0000313" key="2">
    <source>
        <dbReference type="Proteomes" id="UP000480266"/>
    </source>
</evidence>
<dbReference type="Proteomes" id="UP000480266">
    <property type="component" value="Unassembled WGS sequence"/>
</dbReference>
<evidence type="ECO:0000313" key="1">
    <source>
        <dbReference type="EMBL" id="NGX97685.1"/>
    </source>
</evidence>
<proteinExistence type="predicted"/>
<protein>
    <submittedName>
        <fullName evidence="1">DUF3793 domain-containing protein</fullName>
    </submittedName>
</protein>
<gene>
    <name evidence="1" type="ORF">G4V63_21500</name>
</gene>
<organism evidence="1 2">
    <name type="scientific">Candidatus Afipia apatlaquensis</name>
    <dbReference type="NCBI Taxonomy" id="2712852"/>
    <lineage>
        <taxon>Bacteria</taxon>
        <taxon>Pseudomonadati</taxon>
        <taxon>Pseudomonadota</taxon>
        <taxon>Alphaproteobacteria</taxon>
        <taxon>Hyphomicrobiales</taxon>
        <taxon>Nitrobacteraceae</taxon>
        <taxon>Afipia</taxon>
    </lineage>
</organism>
<accession>A0A7C9RHM7</accession>
<feature type="non-terminal residue" evidence="1">
    <location>
        <position position="1"/>
    </location>
</feature>
<reference evidence="1" key="1">
    <citation type="submission" date="2020-02" db="EMBL/GenBank/DDBJ databases">
        <title>Draft genome sequence of Candidatus Afipia apatlaquensis IBT-C3, a potential strain for decolorization of textile dyes.</title>
        <authorList>
            <person name="Sanchez-Reyes A."/>
            <person name="Breton-Deval L."/>
            <person name="Mangelson H."/>
            <person name="Sanchez-Flores A."/>
        </authorList>
    </citation>
    <scope>NUCLEOTIDE SEQUENCE [LARGE SCALE GENOMIC DNA]</scope>
    <source>
        <strain evidence="1">IBT-C3</strain>
    </source>
</reference>
<dbReference type="EMBL" id="JAAMRR010001096">
    <property type="protein sequence ID" value="NGX97685.1"/>
    <property type="molecule type" value="Genomic_DNA"/>
</dbReference>
<name>A0A7C9RHM7_9BRAD</name>